<gene>
    <name evidence="2" type="ORF">FJR45_06620</name>
</gene>
<dbReference type="Proteomes" id="UP000593719">
    <property type="component" value="Chromosome"/>
</dbReference>
<feature type="signal peptide" evidence="1">
    <location>
        <begin position="1"/>
        <end position="20"/>
    </location>
</feature>
<accession>A0A7M1B1W9</accession>
<feature type="chain" id="PRO_5032480635" evidence="1">
    <location>
        <begin position="21"/>
        <end position="99"/>
    </location>
</feature>
<keyword evidence="1" id="KW-0732">Signal</keyword>
<proteinExistence type="predicted"/>
<reference evidence="2 3" key="1">
    <citation type="submission" date="2019-06" db="EMBL/GenBank/DDBJ databases">
        <title>Sulfurimonas gotlandica sp. nov., a chemoautotrophic and psychrotolerant epsilonproteobacterium isolated from a pelagic redoxcline, and an emended description of the genus Sulfurimonas.</title>
        <authorList>
            <person name="Wang S."/>
            <person name="Jiang L."/>
            <person name="Shao Z."/>
        </authorList>
    </citation>
    <scope>NUCLEOTIDE SEQUENCE [LARGE SCALE GENOMIC DNA]</scope>
    <source>
        <strain evidence="2 3">S2-6</strain>
    </source>
</reference>
<evidence type="ECO:0000313" key="2">
    <source>
        <dbReference type="EMBL" id="QOP43640.1"/>
    </source>
</evidence>
<evidence type="ECO:0000256" key="1">
    <source>
        <dbReference type="SAM" id="SignalP"/>
    </source>
</evidence>
<keyword evidence="3" id="KW-1185">Reference proteome</keyword>
<sequence>MNKIIKISLLTVTLAVGASASPVVDACNKVFSLSYKDLSQKEQQKVMYARKICKTNQEYLNFKLQEACSMLEGKKEVLRNGDALCHTKYGILTNDILEF</sequence>
<dbReference type="AlphaFoldDB" id="A0A7M1B1W9"/>
<protein>
    <submittedName>
        <fullName evidence="2">Uncharacterized protein</fullName>
    </submittedName>
</protein>
<dbReference type="RefSeq" id="WP_193149770.1">
    <property type="nucleotide sequence ID" value="NZ_CP041235.1"/>
</dbReference>
<evidence type="ECO:0000313" key="3">
    <source>
        <dbReference type="Proteomes" id="UP000593719"/>
    </source>
</evidence>
<organism evidence="2 3">
    <name type="scientific">Sulfurimonas sediminis</name>
    <dbReference type="NCBI Taxonomy" id="2590020"/>
    <lineage>
        <taxon>Bacteria</taxon>
        <taxon>Pseudomonadati</taxon>
        <taxon>Campylobacterota</taxon>
        <taxon>Epsilonproteobacteria</taxon>
        <taxon>Campylobacterales</taxon>
        <taxon>Sulfurimonadaceae</taxon>
        <taxon>Sulfurimonas</taxon>
    </lineage>
</organism>
<dbReference type="KEGG" id="ssei:FJR45_06620"/>
<name>A0A7M1B1W9_9BACT</name>
<dbReference type="EMBL" id="CP041235">
    <property type="protein sequence ID" value="QOP43640.1"/>
    <property type="molecule type" value="Genomic_DNA"/>
</dbReference>